<dbReference type="PANTHER" id="PTHR21083">
    <property type="entry name" value="TWISTER"/>
    <property type="match status" value="1"/>
</dbReference>
<protein>
    <submittedName>
        <fullName evidence="3">Dynein axonemal assembly factor 6 like protein</fullName>
    </submittedName>
</protein>
<evidence type="ECO:0000313" key="3">
    <source>
        <dbReference type="EMBL" id="GKT32495.1"/>
    </source>
</evidence>
<name>A0ABQ5KIY7_9EUKA</name>
<reference evidence="3" key="1">
    <citation type="submission" date="2022-03" db="EMBL/GenBank/DDBJ databases">
        <title>Draft genome sequence of Aduncisulcus paluster, a free-living microaerophilic Fornicata.</title>
        <authorList>
            <person name="Yuyama I."/>
            <person name="Kume K."/>
            <person name="Tamura T."/>
            <person name="Inagaki Y."/>
            <person name="Hashimoto T."/>
        </authorList>
    </citation>
    <scope>NUCLEOTIDE SEQUENCE</scope>
    <source>
        <strain evidence="3">NY0171</strain>
    </source>
</reference>
<feature type="domain" description="PIH1D1/2/3 CS-like" evidence="2">
    <location>
        <begin position="94"/>
        <end position="186"/>
    </location>
</feature>
<dbReference type="Proteomes" id="UP001057375">
    <property type="component" value="Unassembled WGS sequence"/>
</dbReference>
<dbReference type="EMBL" id="BQXS01009996">
    <property type="protein sequence ID" value="GKT32495.1"/>
    <property type="molecule type" value="Genomic_DNA"/>
</dbReference>
<evidence type="ECO:0000256" key="1">
    <source>
        <dbReference type="ARBA" id="ARBA00008511"/>
    </source>
</evidence>
<evidence type="ECO:0000313" key="4">
    <source>
        <dbReference type="Proteomes" id="UP001057375"/>
    </source>
</evidence>
<feature type="non-terminal residue" evidence="3">
    <location>
        <position position="342"/>
    </location>
</feature>
<proteinExistence type="inferred from homology"/>
<dbReference type="InterPro" id="IPR026697">
    <property type="entry name" value="DNAAF6"/>
</dbReference>
<comment type="caution">
    <text evidence="3">The sequence shown here is derived from an EMBL/GenBank/DDBJ whole genome shotgun (WGS) entry which is preliminary data.</text>
</comment>
<dbReference type="Pfam" id="PF18201">
    <property type="entry name" value="PIH1_CS"/>
    <property type="match status" value="1"/>
</dbReference>
<keyword evidence="4" id="KW-1185">Reference proteome</keyword>
<comment type="similarity">
    <text evidence="1">Belongs to the PIH1 family.</text>
</comment>
<dbReference type="InterPro" id="IPR041442">
    <property type="entry name" value="PIH1D1/2/3_CS-like"/>
</dbReference>
<sequence>MEVLQLAEILDTAAKASKKREEQSLMRGEPKTVAKYRMEQKEVIEKEKKKRIFDIEQKEIAHKHDSLLSGEIWEHDEIEEEDEWTQISQGKKIPEYEIHPRQRVSAQEMYGGFEGLVPGSDAYCKYLVATIKIPGEPYEALSVDIENDVLKILGSKYALRTTLPRKVEAEKTTGKYNKESETLTLVMFCGTPDETCCSNRFTYYPYIDDKPYISTNSPFAVEYISQSDGSACGGTVTITTPSSCSEVTKSLYSLAADDVESSTTKKIYQCEEGTHQFTIGCDAVVDTFDISVSLNSDEFKWFSSAYYIDSDGNIGEKLPVPMTLYDYAENKDDIGDDSVTRS</sequence>
<gene>
    <name evidence="3" type="ORF">ADUPG1_006639</name>
</gene>
<evidence type="ECO:0000259" key="2">
    <source>
        <dbReference type="Pfam" id="PF18201"/>
    </source>
</evidence>
<dbReference type="PANTHER" id="PTHR21083:SF0">
    <property type="entry name" value="DYNEIN AXONEMAL ASSEMBLY FACTOR 6"/>
    <property type="match status" value="1"/>
</dbReference>
<accession>A0ABQ5KIY7</accession>
<organism evidence="3 4">
    <name type="scientific">Aduncisulcus paluster</name>
    <dbReference type="NCBI Taxonomy" id="2918883"/>
    <lineage>
        <taxon>Eukaryota</taxon>
        <taxon>Metamonada</taxon>
        <taxon>Carpediemonas-like organisms</taxon>
        <taxon>Aduncisulcus</taxon>
    </lineage>
</organism>